<dbReference type="Proteomes" id="UP000762676">
    <property type="component" value="Unassembled WGS sequence"/>
</dbReference>
<reference evidence="2 3" key="1">
    <citation type="journal article" date="2021" name="Elife">
        <title>Chloroplast acquisition without the gene transfer in kleptoplastic sea slugs, Plakobranchus ocellatus.</title>
        <authorList>
            <person name="Maeda T."/>
            <person name="Takahashi S."/>
            <person name="Yoshida T."/>
            <person name="Shimamura S."/>
            <person name="Takaki Y."/>
            <person name="Nagai Y."/>
            <person name="Toyoda A."/>
            <person name="Suzuki Y."/>
            <person name="Arimoto A."/>
            <person name="Ishii H."/>
            <person name="Satoh N."/>
            <person name="Nishiyama T."/>
            <person name="Hasebe M."/>
            <person name="Maruyama T."/>
            <person name="Minagawa J."/>
            <person name="Obokata J."/>
            <person name="Shigenobu S."/>
        </authorList>
    </citation>
    <scope>NUCLEOTIDE SEQUENCE [LARGE SCALE GENOMIC DNA]</scope>
</reference>
<dbReference type="EMBL" id="BMAT01001167">
    <property type="protein sequence ID" value="GFR81093.1"/>
    <property type="molecule type" value="Genomic_DNA"/>
</dbReference>
<evidence type="ECO:0000256" key="1">
    <source>
        <dbReference type="SAM" id="MobiDB-lite"/>
    </source>
</evidence>
<sequence>MKIKFEGRELRKKELMVRRAVDNPKKGNNLKLPLREIIGRRDRRPTGNSTAGGSACLRGQEKRYRNAKDTWFYWILRSSHSDRLITWALLFTRRIRCQASPQTSGPVLSTIHRLGDEVSPLVSVSPSPHKPSSKQRYERWEDNSEICPGGLSPSVHTGQALTQKGFPDADPEMLMDIPGGGRGRI</sequence>
<feature type="region of interest" description="Disordered" evidence="1">
    <location>
        <begin position="119"/>
        <end position="138"/>
    </location>
</feature>
<evidence type="ECO:0000313" key="2">
    <source>
        <dbReference type="EMBL" id="GFR81093.1"/>
    </source>
</evidence>
<name>A0AAV4G803_9GAST</name>
<feature type="region of interest" description="Disordered" evidence="1">
    <location>
        <begin position="151"/>
        <end position="185"/>
    </location>
</feature>
<comment type="caution">
    <text evidence="2">The sequence shown here is derived from an EMBL/GenBank/DDBJ whole genome shotgun (WGS) entry which is preliminary data.</text>
</comment>
<gene>
    <name evidence="2" type="ORF">ElyMa_000596200</name>
</gene>
<accession>A0AAV4G803</accession>
<keyword evidence="3" id="KW-1185">Reference proteome</keyword>
<dbReference type="AlphaFoldDB" id="A0AAV4G803"/>
<evidence type="ECO:0000313" key="3">
    <source>
        <dbReference type="Proteomes" id="UP000762676"/>
    </source>
</evidence>
<protein>
    <submittedName>
        <fullName evidence="2">Uncharacterized protein</fullName>
    </submittedName>
</protein>
<proteinExistence type="predicted"/>
<organism evidence="2 3">
    <name type="scientific">Elysia marginata</name>
    <dbReference type="NCBI Taxonomy" id="1093978"/>
    <lineage>
        <taxon>Eukaryota</taxon>
        <taxon>Metazoa</taxon>
        <taxon>Spiralia</taxon>
        <taxon>Lophotrochozoa</taxon>
        <taxon>Mollusca</taxon>
        <taxon>Gastropoda</taxon>
        <taxon>Heterobranchia</taxon>
        <taxon>Euthyneura</taxon>
        <taxon>Panpulmonata</taxon>
        <taxon>Sacoglossa</taxon>
        <taxon>Placobranchoidea</taxon>
        <taxon>Plakobranchidae</taxon>
        <taxon>Elysia</taxon>
    </lineage>
</organism>